<dbReference type="Gene3D" id="3.90.950.20">
    <property type="entry name" value="CinA-like"/>
    <property type="match status" value="1"/>
</dbReference>
<dbReference type="InterPro" id="IPR008136">
    <property type="entry name" value="CinA_C"/>
</dbReference>
<name>A0A2P5SXN8_9GAMM</name>
<accession>A0A2P5SXN8</accession>
<dbReference type="SUPFAM" id="SSF142433">
    <property type="entry name" value="CinA-like"/>
    <property type="match status" value="1"/>
</dbReference>
<organism evidence="2 3">
    <name type="scientific">Candidatus Pantoea edessiphila</name>
    <dbReference type="NCBI Taxonomy" id="2044610"/>
    <lineage>
        <taxon>Bacteria</taxon>
        <taxon>Pseudomonadati</taxon>
        <taxon>Pseudomonadota</taxon>
        <taxon>Gammaproteobacteria</taxon>
        <taxon>Enterobacterales</taxon>
        <taxon>Erwiniaceae</taxon>
        <taxon>Pantoea</taxon>
    </lineage>
</organism>
<gene>
    <name evidence="2" type="ORF">CRV11_02940</name>
</gene>
<reference evidence="2 3" key="1">
    <citation type="journal article" date="2018" name="Genome Biol. Evol.">
        <title>Cladogenesis and Genomic Streamlining in Extracellular Endosymbionts of Tropical Stink Bugs.</title>
        <authorList>
            <person name="Otero-Bravo A."/>
            <person name="Goffredi S."/>
            <person name="Sabree Z.L."/>
        </authorList>
    </citation>
    <scope>NUCLEOTIDE SEQUENCE [LARGE SCALE GENOMIC DNA]</scope>
    <source>
        <strain evidence="2 3">SoET</strain>
    </source>
</reference>
<evidence type="ECO:0000313" key="3">
    <source>
        <dbReference type="Proteomes" id="UP000296034"/>
    </source>
</evidence>
<dbReference type="EMBL" id="PDKS01000004">
    <property type="protein sequence ID" value="PPI87095.1"/>
    <property type="molecule type" value="Genomic_DNA"/>
</dbReference>
<protein>
    <recommendedName>
        <fullName evidence="1">CinA C-terminal domain-containing protein</fullName>
    </recommendedName>
</protein>
<comment type="caution">
    <text evidence="2">The sequence shown here is derived from an EMBL/GenBank/DDBJ whole genome shotgun (WGS) entry which is preliminary data.</text>
</comment>
<dbReference type="NCBIfam" id="TIGR00199">
    <property type="entry name" value="PncC_domain"/>
    <property type="match status" value="1"/>
</dbReference>
<dbReference type="NCBIfam" id="NF002975">
    <property type="entry name" value="PRK03661.1"/>
    <property type="match status" value="1"/>
</dbReference>
<feature type="domain" description="CinA C-terminal" evidence="1">
    <location>
        <begin position="9"/>
        <end position="159"/>
    </location>
</feature>
<dbReference type="AlphaFoldDB" id="A0A2P5SXN8"/>
<sequence length="167" mass="18406">MFLPNLQLISKQIGNKLKKQKATISCAESCTGGWISKVLTDSNGSSNWFEFGFITYSNQAKEKLLGINSSLLKKFGAVSKIIVHEMALAAKHKSGSSYSIAVSGIAGPDGGSINKPVGTVWFGFATTDNKIFTLNQQFKGNRDRIRHQSVYFALQIFYKNFLTNQLD</sequence>
<evidence type="ECO:0000313" key="2">
    <source>
        <dbReference type="EMBL" id="PPI87095.1"/>
    </source>
</evidence>
<dbReference type="Proteomes" id="UP000296034">
    <property type="component" value="Unassembled WGS sequence"/>
</dbReference>
<dbReference type="InterPro" id="IPR036653">
    <property type="entry name" value="CinA-like_C"/>
</dbReference>
<proteinExistence type="predicted"/>
<dbReference type="RefSeq" id="WP_136131866.1">
    <property type="nucleotide sequence ID" value="NZ_PDKS01000004.1"/>
</dbReference>
<dbReference type="OrthoDB" id="9801454at2"/>
<dbReference type="Pfam" id="PF02464">
    <property type="entry name" value="CinA"/>
    <property type="match status" value="1"/>
</dbReference>
<evidence type="ECO:0000259" key="1">
    <source>
        <dbReference type="Pfam" id="PF02464"/>
    </source>
</evidence>